<dbReference type="Gene3D" id="1.10.357.10">
    <property type="entry name" value="Tetracycline Repressor, domain 2"/>
    <property type="match status" value="1"/>
</dbReference>
<evidence type="ECO:0000256" key="2">
    <source>
        <dbReference type="ARBA" id="ARBA00023125"/>
    </source>
</evidence>
<dbReference type="InterPro" id="IPR001647">
    <property type="entry name" value="HTH_TetR"/>
</dbReference>
<feature type="domain" description="HTH tetR-type" evidence="5">
    <location>
        <begin position="18"/>
        <end position="78"/>
    </location>
</feature>
<dbReference type="Proteomes" id="UP001501495">
    <property type="component" value="Unassembled WGS sequence"/>
</dbReference>
<evidence type="ECO:0000256" key="4">
    <source>
        <dbReference type="PROSITE-ProRule" id="PRU00335"/>
    </source>
</evidence>
<comment type="caution">
    <text evidence="6">The sequence shown here is derived from an EMBL/GenBank/DDBJ whole genome shotgun (WGS) entry which is preliminary data.</text>
</comment>
<sequence>MTRVPAARRPYAARVPLETRREQLLDAALAIIVREGYAGISIDAIAKQAGVTRPVVYGAFDDLGDLLGSLLDRQQLRAVTQLAEVLPESLPDGDPDAFLLATVRALIDRVLADPDTWRPVLVAGDSTPAVVRDRIDGDRQRIRRQIADLLAVGIERRGGPDLDVEVASYAAIAVLESFGRLLLEGRLEGERMVGFAAALLRGLR</sequence>
<dbReference type="EMBL" id="BAAAZH010000036">
    <property type="protein sequence ID" value="GAA4130126.1"/>
    <property type="molecule type" value="Genomic_DNA"/>
</dbReference>
<reference evidence="7" key="1">
    <citation type="journal article" date="2019" name="Int. J. Syst. Evol. Microbiol.">
        <title>The Global Catalogue of Microorganisms (GCM) 10K type strain sequencing project: providing services to taxonomists for standard genome sequencing and annotation.</title>
        <authorList>
            <consortium name="The Broad Institute Genomics Platform"/>
            <consortium name="The Broad Institute Genome Sequencing Center for Infectious Disease"/>
            <person name="Wu L."/>
            <person name="Ma J."/>
        </authorList>
    </citation>
    <scope>NUCLEOTIDE SEQUENCE [LARGE SCALE GENOMIC DNA]</scope>
    <source>
        <strain evidence="7">JCM 16703</strain>
    </source>
</reference>
<feature type="DNA-binding region" description="H-T-H motif" evidence="4">
    <location>
        <begin position="41"/>
        <end position="60"/>
    </location>
</feature>
<dbReference type="InterPro" id="IPR036271">
    <property type="entry name" value="Tet_transcr_reg_TetR-rel_C_sf"/>
</dbReference>
<dbReference type="PANTHER" id="PTHR30055:SF234">
    <property type="entry name" value="HTH-TYPE TRANSCRIPTIONAL REGULATOR BETI"/>
    <property type="match status" value="1"/>
</dbReference>
<dbReference type="InterPro" id="IPR050109">
    <property type="entry name" value="HTH-type_TetR-like_transc_reg"/>
</dbReference>
<dbReference type="PRINTS" id="PR00455">
    <property type="entry name" value="HTHTETR"/>
</dbReference>
<keyword evidence="3" id="KW-0804">Transcription</keyword>
<evidence type="ECO:0000313" key="6">
    <source>
        <dbReference type="EMBL" id="GAA4130126.1"/>
    </source>
</evidence>
<keyword evidence="7" id="KW-1185">Reference proteome</keyword>
<dbReference type="SUPFAM" id="SSF46689">
    <property type="entry name" value="Homeodomain-like"/>
    <property type="match status" value="1"/>
</dbReference>
<evidence type="ECO:0000256" key="3">
    <source>
        <dbReference type="ARBA" id="ARBA00023163"/>
    </source>
</evidence>
<name>A0ABP7Y3Y2_9ACTN</name>
<evidence type="ECO:0000313" key="7">
    <source>
        <dbReference type="Proteomes" id="UP001501495"/>
    </source>
</evidence>
<organism evidence="6 7">
    <name type="scientific">Nocardioides fonticola</name>
    <dbReference type="NCBI Taxonomy" id="450363"/>
    <lineage>
        <taxon>Bacteria</taxon>
        <taxon>Bacillati</taxon>
        <taxon>Actinomycetota</taxon>
        <taxon>Actinomycetes</taxon>
        <taxon>Propionibacteriales</taxon>
        <taxon>Nocardioidaceae</taxon>
        <taxon>Nocardioides</taxon>
    </lineage>
</organism>
<evidence type="ECO:0000259" key="5">
    <source>
        <dbReference type="PROSITE" id="PS50977"/>
    </source>
</evidence>
<gene>
    <name evidence="6" type="ORF">GCM10022215_43530</name>
</gene>
<accession>A0ABP7Y3Y2</accession>
<dbReference type="Pfam" id="PF00440">
    <property type="entry name" value="TetR_N"/>
    <property type="match status" value="1"/>
</dbReference>
<keyword evidence="1" id="KW-0805">Transcription regulation</keyword>
<evidence type="ECO:0000256" key="1">
    <source>
        <dbReference type="ARBA" id="ARBA00023015"/>
    </source>
</evidence>
<dbReference type="InterPro" id="IPR009057">
    <property type="entry name" value="Homeodomain-like_sf"/>
</dbReference>
<proteinExistence type="predicted"/>
<dbReference type="PANTHER" id="PTHR30055">
    <property type="entry name" value="HTH-TYPE TRANSCRIPTIONAL REGULATOR RUTR"/>
    <property type="match status" value="1"/>
</dbReference>
<dbReference type="PROSITE" id="PS50977">
    <property type="entry name" value="HTH_TETR_2"/>
    <property type="match status" value="1"/>
</dbReference>
<protein>
    <submittedName>
        <fullName evidence="6">TetR/AcrR family transcriptional regulator</fullName>
    </submittedName>
</protein>
<dbReference type="SUPFAM" id="SSF48498">
    <property type="entry name" value="Tetracyclin repressor-like, C-terminal domain"/>
    <property type="match status" value="1"/>
</dbReference>
<keyword evidence="2 4" id="KW-0238">DNA-binding</keyword>